<protein>
    <submittedName>
        <fullName evidence="1">Uncharacterized protein</fullName>
    </submittedName>
</protein>
<reference evidence="1 2" key="1">
    <citation type="submission" date="2014-04" db="EMBL/GenBank/DDBJ databases">
        <authorList>
            <consortium name="DOE Joint Genome Institute"/>
            <person name="Kuo A."/>
            <person name="Zuccaro A."/>
            <person name="Kohler A."/>
            <person name="Nagy L.G."/>
            <person name="Floudas D."/>
            <person name="Copeland A."/>
            <person name="Barry K.W."/>
            <person name="Cichocki N."/>
            <person name="Veneault-Fourrey C."/>
            <person name="LaButti K."/>
            <person name="Lindquist E.A."/>
            <person name="Lipzen A."/>
            <person name="Lundell T."/>
            <person name="Morin E."/>
            <person name="Murat C."/>
            <person name="Sun H."/>
            <person name="Tunlid A."/>
            <person name="Henrissat B."/>
            <person name="Grigoriev I.V."/>
            <person name="Hibbett D.S."/>
            <person name="Martin F."/>
            <person name="Nordberg H.P."/>
            <person name="Cantor M.N."/>
            <person name="Hua S.X."/>
        </authorList>
    </citation>
    <scope>NUCLEOTIDE SEQUENCE [LARGE SCALE GENOMIC DNA]</scope>
    <source>
        <strain evidence="1 2">MAFF 305830</strain>
    </source>
</reference>
<keyword evidence="2" id="KW-1185">Reference proteome</keyword>
<evidence type="ECO:0000313" key="1">
    <source>
        <dbReference type="EMBL" id="KIM22726.1"/>
    </source>
</evidence>
<dbReference type="HOGENOM" id="CLU_1138591_0_0_1"/>
<proteinExistence type="predicted"/>
<gene>
    <name evidence="1" type="ORF">M408DRAFT_280887</name>
</gene>
<name>A0A0C3ATY5_SERVB</name>
<sequence>MTANEAMGTTKDISARDGHRYDLRDKRYDAGVRHGLQSRTESVQPYEGPHFLIPFCKRCFARSSSRPFLRAPSSRFVSGLQHLPCPVGLATELTFVHLGVPGYKHEAPQLFRTRKWTRAKARREVVPEALVRLLHRERNGVIGNHAPFSAAGHKCDTLELVELDVCHPPAVRAGHDDEVEGALKHALYEFHKLVEPSDHFFGVVGCGEHERSDKGAPIGEIFKDVGKCIKGVESPGRRERHGVS</sequence>
<dbReference type="EMBL" id="KN824349">
    <property type="protein sequence ID" value="KIM22726.1"/>
    <property type="molecule type" value="Genomic_DNA"/>
</dbReference>
<reference evidence="2" key="2">
    <citation type="submission" date="2015-01" db="EMBL/GenBank/DDBJ databases">
        <title>Evolutionary Origins and Diversification of the Mycorrhizal Mutualists.</title>
        <authorList>
            <consortium name="DOE Joint Genome Institute"/>
            <consortium name="Mycorrhizal Genomics Consortium"/>
            <person name="Kohler A."/>
            <person name="Kuo A."/>
            <person name="Nagy L.G."/>
            <person name="Floudas D."/>
            <person name="Copeland A."/>
            <person name="Barry K.W."/>
            <person name="Cichocki N."/>
            <person name="Veneault-Fourrey C."/>
            <person name="LaButti K."/>
            <person name="Lindquist E.A."/>
            <person name="Lipzen A."/>
            <person name="Lundell T."/>
            <person name="Morin E."/>
            <person name="Murat C."/>
            <person name="Riley R."/>
            <person name="Ohm R."/>
            <person name="Sun H."/>
            <person name="Tunlid A."/>
            <person name="Henrissat B."/>
            <person name="Grigoriev I.V."/>
            <person name="Hibbett D.S."/>
            <person name="Martin F."/>
        </authorList>
    </citation>
    <scope>NUCLEOTIDE SEQUENCE [LARGE SCALE GENOMIC DNA]</scope>
    <source>
        <strain evidence="2">MAFF 305830</strain>
    </source>
</reference>
<dbReference type="Proteomes" id="UP000054097">
    <property type="component" value="Unassembled WGS sequence"/>
</dbReference>
<evidence type="ECO:0000313" key="2">
    <source>
        <dbReference type="Proteomes" id="UP000054097"/>
    </source>
</evidence>
<dbReference type="AlphaFoldDB" id="A0A0C3ATY5"/>
<organism evidence="1 2">
    <name type="scientific">Serendipita vermifera MAFF 305830</name>
    <dbReference type="NCBI Taxonomy" id="933852"/>
    <lineage>
        <taxon>Eukaryota</taxon>
        <taxon>Fungi</taxon>
        <taxon>Dikarya</taxon>
        <taxon>Basidiomycota</taxon>
        <taxon>Agaricomycotina</taxon>
        <taxon>Agaricomycetes</taxon>
        <taxon>Sebacinales</taxon>
        <taxon>Serendipitaceae</taxon>
        <taxon>Serendipita</taxon>
    </lineage>
</organism>
<accession>A0A0C3ATY5</accession>